<accession>A0ABR2K526</accession>
<feature type="compositionally biased region" description="Acidic residues" evidence="1">
    <location>
        <begin position="145"/>
        <end position="182"/>
    </location>
</feature>
<evidence type="ECO:0000313" key="3">
    <source>
        <dbReference type="EMBL" id="KAK8886238.1"/>
    </source>
</evidence>
<reference evidence="3 4" key="1">
    <citation type="submission" date="2024-04" db="EMBL/GenBank/DDBJ databases">
        <title>Tritrichomonas musculus Genome.</title>
        <authorList>
            <person name="Alves-Ferreira E."/>
            <person name="Grigg M."/>
            <person name="Lorenzi H."/>
            <person name="Galac M."/>
        </authorList>
    </citation>
    <scope>NUCLEOTIDE SEQUENCE [LARGE SCALE GENOMIC DNA]</scope>
    <source>
        <strain evidence="3 4">EAF2021</strain>
    </source>
</reference>
<gene>
    <name evidence="2" type="ORF">M9Y10_041686</name>
    <name evidence="3" type="ORF">M9Y10_041697</name>
</gene>
<dbReference type="EMBL" id="JAPFFF010000007">
    <property type="protein sequence ID" value="KAK8886238.1"/>
    <property type="molecule type" value="Genomic_DNA"/>
</dbReference>
<comment type="caution">
    <text evidence="3">The sequence shown here is derived from an EMBL/GenBank/DDBJ whole genome shotgun (WGS) entry which is preliminary data.</text>
</comment>
<evidence type="ECO:0000313" key="4">
    <source>
        <dbReference type="Proteomes" id="UP001470230"/>
    </source>
</evidence>
<organism evidence="3 4">
    <name type="scientific">Tritrichomonas musculus</name>
    <dbReference type="NCBI Taxonomy" id="1915356"/>
    <lineage>
        <taxon>Eukaryota</taxon>
        <taxon>Metamonada</taxon>
        <taxon>Parabasalia</taxon>
        <taxon>Tritrichomonadida</taxon>
        <taxon>Tritrichomonadidae</taxon>
        <taxon>Tritrichomonas</taxon>
    </lineage>
</organism>
<sequence length="267" mass="31643">MSITNKQINKVTDDEDYRKMFKYLRDDSYVDNKIILNMLKCLEHINKYKPEVNEKLIDFKNTFVNTKHSGSNQKAKLNSILNEKAKYFSDINSLLKPPVKYDPNNKKISIKIPSNLLEKAKRIKRTKNKDDDDNDNVATSSRDVDNDEINDYNSVEDEDYNSVEDEDNDDKVNIEEEEEELEQQDHYYRNRYNKDSKFLKDNNILSKEYIDTLLCFYRIADDPKKYPLFNEEDSKNIKLTVKLLTEEIDSYIKKKGINNKKICTRVT</sequence>
<evidence type="ECO:0000256" key="1">
    <source>
        <dbReference type="SAM" id="MobiDB-lite"/>
    </source>
</evidence>
<dbReference type="Proteomes" id="UP001470230">
    <property type="component" value="Unassembled WGS sequence"/>
</dbReference>
<proteinExistence type="predicted"/>
<name>A0ABR2K526_9EUKA</name>
<keyword evidence="4" id="KW-1185">Reference proteome</keyword>
<evidence type="ECO:0000313" key="2">
    <source>
        <dbReference type="EMBL" id="KAK8886227.1"/>
    </source>
</evidence>
<feature type="region of interest" description="Disordered" evidence="1">
    <location>
        <begin position="123"/>
        <end position="182"/>
    </location>
</feature>
<dbReference type="EMBL" id="JAPFFF010000007">
    <property type="protein sequence ID" value="KAK8886227.1"/>
    <property type="molecule type" value="Genomic_DNA"/>
</dbReference>
<protein>
    <submittedName>
        <fullName evidence="3">Uncharacterized protein</fullName>
    </submittedName>
</protein>